<keyword evidence="2" id="KW-0677">Repeat</keyword>
<dbReference type="Pfam" id="PF01535">
    <property type="entry name" value="PPR"/>
    <property type="match status" value="3"/>
</dbReference>
<dbReference type="InterPro" id="IPR011990">
    <property type="entry name" value="TPR-like_helical_dom_sf"/>
</dbReference>
<dbReference type="InterPro" id="IPR041492">
    <property type="entry name" value="HAD_2"/>
</dbReference>
<dbReference type="InterPro" id="IPR046960">
    <property type="entry name" value="PPR_At4g14850-like_plant"/>
</dbReference>
<protein>
    <recommendedName>
        <fullName evidence="5">ARID domain-containing protein</fullName>
    </recommendedName>
</protein>
<dbReference type="InterPro" id="IPR032867">
    <property type="entry name" value="DYW_dom"/>
</dbReference>
<dbReference type="Proteomes" id="UP000290289">
    <property type="component" value="Chromosome 12"/>
</dbReference>
<evidence type="ECO:0000256" key="3">
    <source>
        <dbReference type="PROSITE-ProRule" id="PRU00708"/>
    </source>
</evidence>
<dbReference type="PANTHER" id="PTHR47926">
    <property type="entry name" value="PENTATRICOPEPTIDE REPEAT-CONTAINING PROTEIN"/>
    <property type="match status" value="1"/>
</dbReference>
<feature type="region of interest" description="Disordered" evidence="4">
    <location>
        <begin position="182"/>
        <end position="203"/>
    </location>
</feature>
<dbReference type="SFLD" id="SFLDG01129">
    <property type="entry name" value="C1.5:_HAD__Beta-PGM__Phosphata"/>
    <property type="match status" value="1"/>
</dbReference>
<dbReference type="GO" id="GO:0003723">
    <property type="term" value="F:RNA binding"/>
    <property type="evidence" value="ECO:0007669"/>
    <property type="project" value="InterPro"/>
</dbReference>
<dbReference type="InterPro" id="IPR023214">
    <property type="entry name" value="HAD_sf"/>
</dbReference>
<dbReference type="Pfam" id="PF01388">
    <property type="entry name" value="ARID"/>
    <property type="match status" value="1"/>
</dbReference>
<organism evidence="6 7">
    <name type="scientific">Malus domestica</name>
    <name type="common">Apple</name>
    <name type="synonym">Pyrus malus</name>
    <dbReference type="NCBI Taxonomy" id="3750"/>
    <lineage>
        <taxon>Eukaryota</taxon>
        <taxon>Viridiplantae</taxon>
        <taxon>Streptophyta</taxon>
        <taxon>Embryophyta</taxon>
        <taxon>Tracheophyta</taxon>
        <taxon>Spermatophyta</taxon>
        <taxon>Magnoliopsida</taxon>
        <taxon>eudicotyledons</taxon>
        <taxon>Gunneridae</taxon>
        <taxon>Pentapetalae</taxon>
        <taxon>rosids</taxon>
        <taxon>fabids</taxon>
        <taxon>Rosales</taxon>
        <taxon>Rosaceae</taxon>
        <taxon>Amygdaloideae</taxon>
        <taxon>Maleae</taxon>
        <taxon>Malus</taxon>
    </lineage>
</organism>
<dbReference type="InterPro" id="IPR006439">
    <property type="entry name" value="HAD-SF_hydro_IA"/>
</dbReference>
<feature type="repeat" description="PPR" evidence="3">
    <location>
        <begin position="603"/>
        <end position="637"/>
    </location>
</feature>
<dbReference type="SMART" id="SM00501">
    <property type="entry name" value="BRIGHT"/>
    <property type="match status" value="1"/>
</dbReference>
<dbReference type="PRINTS" id="PR00413">
    <property type="entry name" value="HADHALOGNASE"/>
</dbReference>
<feature type="domain" description="ARID" evidence="5">
    <location>
        <begin position="27"/>
        <end position="117"/>
    </location>
</feature>
<proteinExistence type="inferred from homology"/>
<dbReference type="Pfam" id="PF13041">
    <property type="entry name" value="PPR_2"/>
    <property type="match status" value="1"/>
</dbReference>
<dbReference type="SUPFAM" id="SSF46774">
    <property type="entry name" value="ARID-like"/>
    <property type="match status" value="1"/>
</dbReference>
<accession>A0A498IFL9</accession>
<dbReference type="InterPro" id="IPR001606">
    <property type="entry name" value="ARID_dom"/>
</dbReference>
<dbReference type="InterPro" id="IPR036910">
    <property type="entry name" value="HMG_box_dom_sf"/>
</dbReference>
<evidence type="ECO:0000256" key="2">
    <source>
        <dbReference type="ARBA" id="ARBA00022737"/>
    </source>
</evidence>
<dbReference type="EMBL" id="RDQH01000338">
    <property type="protein sequence ID" value="RXH82156.1"/>
    <property type="molecule type" value="Genomic_DNA"/>
</dbReference>
<dbReference type="SUPFAM" id="SSF56784">
    <property type="entry name" value="HAD-like"/>
    <property type="match status" value="1"/>
</dbReference>
<dbReference type="FunFam" id="1.25.40.10:FF:000333">
    <property type="entry name" value="Pentatricopeptide repeat-containing protein"/>
    <property type="match status" value="1"/>
</dbReference>
<dbReference type="SUPFAM" id="SSF47095">
    <property type="entry name" value="HMG-box"/>
    <property type="match status" value="1"/>
</dbReference>
<keyword evidence="7" id="KW-1185">Reference proteome</keyword>
<dbReference type="NCBIfam" id="TIGR01509">
    <property type="entry name" value="HAD-SF-IA-v3"/>
    <property type="match status" value="1"/>
</dbReference>
<dbReference type="STRING" id="3750.A0A498IFL9"/>
<evidence type="ECO:0000259" key="5">
    <source>
        <dbReference type="PROSITE" id="PS51011"/>
    </source>
</evidence>
<dbReference type="InterPro" id="IPR036412">
    <property type="entry name" value="HAD-like_sf"/>
</dbReference>
<feature type="repeat" description="PPR" evidence="3">
    <location>
        <begin position="540"/>
        <end position="575"/>
    </location>
</feature>
<evidence type="ECO:0000313" key="6">
    <source>
        <dbReference type="EMBL" id="RXH82156.1"/>
    </source>
</evidence>
<feature type="compositionally biased region" description="Polar residues" evidence="4">
    <location>
        <begin position="345"/>
        <end position="354"/>
    </location>
</feature>
<dbReference type="Pfam" id="PF13419">
    <property type="entry name" value="HAD_2"/>
    <property type="match status" value="1"/>
</dbReference>
<dbReference type="InterPro" id="IPR023198">
    <property type="entry name" value="PGP-like_dom2"/>
</dbReference>
<gene>
    <name evidence="6" type="ORF">DVH24_036497</name>
</gene>
<dbReference type="GO" id="GO:0009451">
    <property type="term" value="P:RNA modification"/>
    <property type="evidence" value="ECO:0007669"/>
    <property type="project" value="InterPro"/>
</dbReference>
<dbReference type="CDD" id="cd07505">
    <property type="entry name" value="HAD_BPGM-like"/>
    <property type="match status" value="1"/>
</dbReference>
<dbReference type="PROSITE" id="PS51011">
    <property type="entry name" value="ARID"/>
    <property type="match status" value="1"/>
</dbReference>
<dbReference type="PANTHER" id="PTHR47926:SF485">
    <property type="entry name" value="REPEAT-LIKE SUPERFAMILY PROTEIN, PUTATIVE-RELATED"/>
    <property type="match status" value="1"/>
</dbReference>
<evidence type="ECO:0000256" key="1">
    <source>
        <dbReference type="ARBA" id="ARBA00006643"/>
    </source>
</evidence>
<reference evidence="6 7" key="1">
    <citation type="submission" date="2018-10" db="EMBL/GenBank/DDBJ databases">
        <title>A high-quality apple genome assembly.</title>
        <authorList>
            <person name="Hu J."/>
        </authorList>
    </citation>
    <scope>NUCLEOTIDE SEQUENCE [LARGE SCALE GENOMIC DNA]</scope>
    <source>
        <strain evidence="7">cv. HFTH1</strain>
        <tissue evidence="6">Young leaf</tissue>
    </source>
</reference>
<dbReference type="Pfam" id="PF14432">
    <property type="entry name" value="DYW_deaminase"/>
    <property type="match status" value="1"/>
</dbReference>
<name>A0A498IFL9_MALDO</name>
<dbReference type="SFLD" id="SFLDS00003">
    <property type="entry name" value="Haloacid_Dehalogenase"/>
    <property type="match status" value="1"/>
</dbReference>
<evidence type="ECO:0000313" key="7">
    <source>
        <dbReference type="Proteomes" id="UP000290289"/>
    </source>
</evidence>
<sequence>MKTESETQNMDSNVTISEADGKSLLENSGSESFYQRLNKLHNSSGLNLLFDLRQSTLDLHLFYKEVTARGGFIQVTTDERWGEVALALKLDGDNLQDPQPLLKLYALFLYQYEQLYYYREPHAKAASTLGHGIYSIGDSSAMEGQCSDNSCQMLPNLENALAEKKMPKKDFQPTLIGSTSSEQKLFPQLSSKRKEMKKRCGAPRGAQSGYHIYLRKECERLKSTDAGKLKGQNFRAMADNAWRSFSETEKLPYIEASKKVNGKRLAQEVTADEENQGMQNAEREKKPSLNRDCHLTNQKIMWFTKQTKEKRYKTTRHYPQQDSAFCNPHLLAKTLDSTAYESKKMSTSSTTNLPHNIKPNESTEDIKSPTPKLSQKTILHIVNTKCATSLQRLKQAHGVALRSGHFQDHYVAGAVVKCYASNNFGLALKVFDCVWRPNVFVWNIVIKGCLEHNEAFSCVSYYCKMVDMNARPNKFTYSMLFKACTLAQAVEEGLQIHAHVVKNQFGEDGHIRSAGIQMYASFGLVEEARIMLDEGGEANDVVCWNAMIDGYMKCGDVEAAKELFYKHMPSKNIGSWNAMVSGLARCGRIEEARELFDGMSERDEISWSAMIDGYIQGGFHKEALEIFNDMQKENLTSPKKFVLSSVLAACANVGALDQGKWIHAHIKKNNIQLDATEGYSPSSSQVLFDIAEEEKETALQYHSEKLAIAFGVLNTKPGTAIRVTKNLRICEDCHSAVKIFSRVYERDVIVRDRMRYHHFRNGSSKGFKPISVSTRLFQWRPKRFDFSKKMVVKAGVKVEEKNVQESSGSEWGKVSAVLFDMDGVLCDSEEPSRLAAVDVFAEMGMQVTVEDFVPFMGTGEANFLGGVASVKGVKGFDPEAAKKRFFEIYLDKYAKPNSGIGFPGALELITQCKEKGLKVAVASSADRIKVNANLAAANLPLSMFDAIVSADAFEKLKPAPDIFLAASKILDVPTSECIVIEDALAGVQAAKAAKMRCIAVKTTLSEAELKAAGPSLIRKEIGNISLDDILGGGSGYNGTIQGPQVSYMSSQNTTEKVTEINSELIQKTGASNGGVFSDGRLQGSSARYSEIWKLGDFFVLSCLRHLKLEGITQKRRILDESNFQVTININR</sequence>
<dbReference type="SFLD" id="SFLDG01135">
    <property type="entry name" value="C1.5.6:_HAD__Beta-PGM__Phospha"/>
    <property type="match status" value="1"/>
</dbReference>
<comment type="caution">
    <text evidence="6">The sequence shown here is derived from an EMBL/GenBank/DDBJ whole genome shotgun (WGS) entry which is preliminary data.</text>
</comment>
<dbReference type="InterPro" id="IPR002885">
    <property type="entry name" value="PPR_rpt"/>
</dbReference>
<dbReference type="SMART" id="SM01014">
    <property type="entry name" value="ARID"/>
    <property type="match status" value="1"/>
</dbReference>
<dbReference type="Gene3D" id="1.10.150.60">
    <property type="entry name" value="ARID DNA-binding domain"/>
    <property type="match status" value="1"/>
</dbReference>
<dbReference type="AlphaFoldDB" id="A0A498IFL9"/>
<comment type="similarity">
    <text evidence="1">Belongs to the PPR family. PCMP-H subfamily.</text>
</comment>
<dbReference type="GO" id="GO:0008270">
    <property type="term" value="F:zinc ion binding"/>
    <property type="evidence" value="ECO:0007669"/>
    <property type="project" value="InterPro"/>
</dbReference>
<dbReference type="Gene3D" id="1.10.30.10">
    <property type="entry name" value="High mobility group box domain"/>
    <property type="match status" value="1"/>
</dbReference>
<dbReference type="InterPro" id="IPR036431">
    <property type="entry name" value="ARID_dom_sf"/>
</dbReference>
<dbReference type="PROSITE" id="PS51375">
    <property type="entry name" value="PPR"/>
    <property type="match status" value="2"/>
</dbReference>
<feature type="region of interest" description="Disordered" evidence="4">
    <location>
        <begin position="345"/>
        <end position="370"/>
    </location>
</feature>
<evidence type="ECO:0000256" key="4">
    <source>
        <dbReference type="SAM" id="MobiDB-lite"/>
    </source>
</evidence>
<dbReference type="Gene3D" id="1.25.40.10">
    <property type="entry name" value="Tetratricopeptide repeat domain"/>
    <property type="match status" value="3"/>
</dbReference>
<dbReference type="Gene3D" id="1.10.150.240">
    <property type="entry name" value="Putative phosphatase, domain 2"/>
    <property type="match status" value="1"/>
</dbReference>
<dbReference type="GO" id="GO:0003677">
    <property type="term" value="F:DNA binding"/>
    <property type="evidence" value="ECO:0007669"/>
    <property type="project" value="InterPro"/>
</dbReference>
<dbReference type="NCBIfam" id="TIGR00756">
    <property type="entry name" value="PPR"/>
    <property type="match status" value="3"/>
</dbReference>
<dbReference type="Gene3D" id="3.40.50.1000">
    <property type="entry name" value="HAD superfamily/HAD-like"/>
    <property type="match status" value="1"/>
</dbReference>